<evidence type="ECO:0000313" key="3">
    <source>
        <dbReference type="Proteomes" id="UP001430374"/>
    </source>
</evidence>
<keyword evidence="3" id="KW-1185">Reference proteome</keyword>
<feature type="compositionally biased region" description="Basic and acidic residues" evidence="1">
    <location>
        <begin position="35"/>
        <end position="46"/>
    </location>
</feature>
<protein>
    <submittedName>
        <fullName evidence="2">Uncharacterized protein</fullName>
    </submittedName>
</protein>
<dbReference type="RefSeq" id="WP_235130071.1">
    <property type="nucleotide sequence ID" value="NZ_JACSGT010000001.1"/>
</dbReference>
<dbReference type="EMBL" id="JACSGT010000001">
    <property type="protein sequence ID" value="MCF2218303.1"/>
    <property type="molecule type" value="Genomic_DNA"/>
</dbReference>
<reference evidence="2" key="1">
    <citation type="submission" date="2021-08" db="EMBL/GenBank/DDBJ databases">
        <title>Complete genome sequence of Chryseobacterium sp strain PS-8.</title>
        <authorList>
            <person name="Das S.K."/>
        </authorList>
    </citation>
    <scope>NUCLEOTIDE SEQUENCE</scope>
    <source>
        <strain evidence="2">PS-8</strain>
    </source>
</reference>
<proteinExistence type="predicted"/>
<evidence type="ECO:0000313" key="2">
    <source>
        <dbReference type="EMBL" id="MCF2218303.1"/>
    </source>
</evidence>
<feature type="region of interest" description="Disordered" evidence="1">
    <location>
        <begin position="30"/>
        <end position="63"/>
    </location>
</feature>
<accession>A0ABS9C250</accession>
<sequence>MWNDRNPSPDCSICLSSFIVFGFAAAPPPQIQKSRNSECGKPEKAPENNPFNDEEKAVISNYG</sequence>
<gene>
    <name evidence="2" type="ORF">H9Q08_03180</name>
</gene>
<organism evidence="2 3">
    <name type="scientific">Chryseobacterium indicum</name>
    <dbReference type="NCBI Taxonomy" id="2766954"/>
    <lineage>
        <taxon>Bacteria</taxon>
        <taxon>Pseudomonadati</taxon>
        <taxon>Bacteroidota</taxon>
        <taxon>Flavobacteriia</taxon>
        <taxon>Flavobacteriales</taxon>
        <taxon>Weeksellaceae</taxon>
        <taxon>Chryseobacterium group</taxon>
        <taxon>Chryseobacterium</taxon>
    </lineage>
</organism>
<evidence type="ECO:0000256" key="1">
    <source>
        <dbReference type="SAM" id="MobiDB-lite"/>
    </source>
</evidence>
<comment type="caution">
    <text evidence="2">The sequence shown here is derived from an EMBL/GenBank/DDBJ whole genome shotgun (WGS) entry which is preliminary data.</text>
</comment>
<dbReference type="Proteomes" id="UP001430374">
    <property type="component" value="Unassembled WGS sequence"/>
</dbReference>
<name>A0ABS9C250_9FLAO</name>